<dbReference type="EMBL" id="LR796249">
    <property type="protein sequence ID" value="CAB4131463.1"/>
    <property type="molecule type" value="Genomic_DNA"/>
</dbReference>
<proteinExistence type="predicted"/>
<accession>A0A6J5LDL6</accession>
<organism evidence="1">
    <name type="scientific">uncultured Caudovirales phage</name>
    <dbReference type="NCBI Taxonomy" id="2100421"/>
    <lineage>
        <taxon>Viruses</taxon>
        <taxon>Duplodnaviria</taxon>
        <taxon>Heunggongvirae</taxon>
        <taxon>Uroviricota</taxon>
        <taxon>Caudoviricetes</taxon>
        <taxon>Peduoviridae</taxon>
        <taxon>Maltschvirus</taxon>
        <taxon>Maltschvirus maltsch</taxon>
    </lineage>
</organism>
<protein>
    <submittedName>
        <fullName evidence="1">Uncharacterized protein</fullName>
    </submittedName>
</protein>
<gene>
    <name evidence="1" type="ORF">UFOVP127_105</name>
    <name evidence="2" type="ORF">UFOVP276_211</name>
</gene>
<sequence length="156" mass="17365">MRIKLHSITDLITNSSTVIYTYSDASVAALRKMIDEVFNVLGLSTKCDDVFTLTVTSDDVGVYADAIAEMDDKPDGFDGLDNDQLTEKVEEIFAKVIKGDIEKPQWMSDVEDSEDCDSYRTGTTLNITPKSPAFKKLASLVRDFLYSTEHEANYNG</sequence>
<evidence type="ECO:0000313" key="2">
    <source>
        <dbReference type="EMBL" id="CAB4135255.1"/>
    </source>
</evidence>
<name>A0A6J5LDL6_9CAUD</name>
<evidence type="ECO:0000313" key="1">
    <source>
        <dbReference type="EMBL" id="CAB4131463.1"/>
    </source>
</evidence>
<dbReference type="EMBL" id="LR796294">
    <property type="protein sequence ID" value="CAB4135255.1"/>
    <property type="molecule type" value="Genomic_DNA"/>
</dbReference>
<reference evidence="1" key="1">
    <citation type="submission" date="2020-04" db="EMBL/GenBank/DDBJ databases">
        <authorList>
            <person name="Chiriac C."/>
            <person name="Salcher M."/>
            <person name="Ghai R."/>
            <person name="Kavagutti S V."/>
        </authorList>
    </citation>
    <scope>NUCLEOTIDE SEQUENCE</scope>
</reference>